<gene>
    <name evidence="2" type="ORF">COT32_01775</name>
</gene>
<sequence length="96" mass="11107">MWTKEYKEKKFYWGSKPEVGLKEVLKYAPKGIALDIGAAEGRNSIFLAKNGFRVEATDKVKEGLKKCKKLAEKYNLPIKTRLADIRKLELEKNKYL</sequence>
<reference evidence="3" key="1">
    <citation type="submission" date="2017-09" db="EMBL/GenBank/DDBJ databases">
        <title>Depth-based differentiation of microbial function through sediment-hosted aquifers and enrichment of novel symbionts in the deep terrestrial subsurface.</title>
        <authorList>
            <person name="Probst A.J."/>
            <person name="Ladd B."/>
            <person name="Jarett J.K."/>
            <person name="Geller-Mcgrath D.E."/>
            <person name="Sieber C.M.K."/>
            <person name="Emerson J.B."/>
            <person name="Anantharaman K."/>
            <person name="Thomas B.C."/>
            <person name="Malmstrom R."/>
            <person name="Stieglmeier M."/>
            <person name="Klingl A."/>
            <person name="Woyke T."/>
            <person name="Ryan C.M."/>
            <person name="Banfield J.F."/>
        </authorList>
    </citation>
    <scope>NUCLEOTIDE SEQUENCE [LARGE SCALE GENOMIC DNA]</scope>
</reference>
<protein>
    <recommendedName>
        <fullName evidence="1">Tellurite resistance methyltransferase TehB-like domain-containing protein</fullName>
    </recommendedName>
</protein>
<dbReference type="SUPFAM" id="SSF53335">
    <property type="entry name" value="S-adenosyl-L-methionine-dependent methyltransferases"/>
    <property type="match status" value="1"/>
</dbReference>
<accession>A0A2H0YNJ5</accession>
<dbReference type="AlphaFoldDB" id="A0A2H0YNJ5"/>
<dbReference type="InterPro" id="IPR029063">
    <property type="entry name" value="SAM-dependent_MTases_sf"/>
</dbReference>
<dbReference type="CDD" id="cd02440">
    <property type="entry name" value="AdoMet_MTases"/>
    <property type="match status" value="1"/>
</dbReference>
<dbReference type="Pfam" id="PF03848">
    <property type="entry name" value="TehB"/>
    <property type="match status" value="1"/>
</dbReference>
<dbReference type="InterPro" id="IPR015985">
    <property type="entry name" value="TehB-like_dom"/>
</dbReference>
<comment type="caution">
    <text evidence="2">The sequence shown here is derived from an EMBL/GenBank/DDBJ whole genome shotgun (WGS) entry which is preliminary data.</text>
</comment>
<organism evidence="2 3">
    <name type="scientific">Candidatus Nealsonbacteria bacterium CG08_land_8_20_14_0_20_36_22</name>
    <dbReference type="NCBI Taxonomy" id="1974704"/>
    <lineage>
        <taxon>Bacteria</taxon>
        <taxon>Candidatus Nealsoniibacteriota</taxon>
    </lineage>
</organism>
<evidence type="ECO:0000313" key="3">
    <source>
        <dbReference type="Proteomes" id="UP000231472"/>
    </source>
</evidence>
<dbReference type="EMBL" id="PEYC01000033">
    <property type="protein sequence ID" value="PIS40061.1"/>
    <property type="molecule type" value="Genomic_DNA"/>
</dbReference>
<dbReference type="Gene3D" id="3.40.50.150">
    <property type="entry name" value="Vaccinia Virus protein VP39"/>
    <property type="match status" value="1"/>
</dbReference>
<dbReference type="Proteomes" id="UP000231472">
    <property type="component" value="Unassembled WGS sequence"/>
</dbReference>
<name>A0A2H0YNJ5_9BACT</name>
<proteinExistence type="predicted"/>
<evidence type="ECO:0000313" key="2">
    <source>
        <dbReference type="EMBL" id="PIS40061.1"/>
    </source>
</evidence>
<evidence type="ECO:0000259" key="1">
    <source>
        <dbReference type="Pfam" id="PF03848"/>
    </source>
</evidence>
<feature type="domain" description="Tellurite resistance methyltransferase TehB-like" evidence="1">
    <location>
        <begin position="6"/>
        <end position="93"/>
    </location>
</feature>